<dbReference type="Gene3D" id="3.30.1370.50">
    <property type="entry name" value="R3H-like domain"/>
    <property type="match status" value="1"/>
</dbReference>
<organism evidence="4 5">
    <name type="scientific">Ascaris lumbricoides</name>
    <name type="common">Giant roundworm</name>
    <dbReference type="NCBI Taxonomy" id="6252"/>
    <lineage>
        <taxon>Eukaryota</taxon>
        <taxon>Metazoa</taxon>
        <taxon>Ecdysozoa</taxon>
        <taxon>Nematoda</taxon>
        <taxon>Chromadorea</taxon>
        <taxon>Rhabditida</taxon>
        <taxon>Spirurina</taxon>
        <taxon>Ascaridomorpha</taxon>
        <taxon>Ascaridoidea</taxon>
        <taxon>Ascarididae</taxon>
        <taxon>Ascaris</taxon>
    </lineage>
</organism>
<evidence type="ECO:0000313" key="5">
    <source>
        <dbReference type="WBParaSite" id="ALUE_0001624301-mRNA-1"/>
    </source>
</evidence>
<reference evidence="5" key="1">
    <citation type="submission" date="2023-03" db="UniProtKB">
        <authorList>
            <consortium name="WormBaseParasite"/>
        </authorList>
    </citation>
    <scope>IDENTIFICATION</scope>
</reference>
<dbReference type="GO" id="GO:0003676">
    <property type="term" value="F:nucleic acid binding"/>
    <property type="evidence" value="ECO:0007669"/>
    <property type="project" value="UniProtKB-UniRule"/>
</dbReference>
<dbReference type="InterPro" id="IPR036867">
    <property type="entry name" value="R3H_dom_sf"/>
</dbReference>
<dbReference type="PANTHER" id="PTHR15672">
    <property type="entry name" value="CAMP-REGULATED PHOSPHOPROTEIN 21 RELATED R3H DOMAIN CONTAINING PROTEIN"/>
    <property type="match status" value="1"/>
</dbReference>
<evidence type="ECO:0000313" key="4">
    <source>
        <dbReference type="Proteomes" id="UP000036681"/>
    </source>
</evidence>
<dbReference type="Pfam" id="PF01424">
    <property type="entry name" value="R3H"/>
    <property type="match status" value="1"/>
</dbReference>
<dbReference type="InterPro" id="IPR001374">
    <property type="entry name" value="R3H_dom"/>
</dbReference>
<dbReference type="WBParaSite" id="ALUE_0001624301-mRNA-1">
    <property type="protein sequence ID" value="ALUE_0001624301-mRNA-1"/>
    <property type="gene ID" value="ALUE_0001624301"/>
</dbReference>
<accession>A0A9J2Q1Z2</accession>
<dbReference type="CDD" id="cd02642">
    <property type="entry name" value="R3H_encore_like"/>
    <property type="match status" value="1"/>
</dbReference>
<feature type="compositionally biased region" description="Polar residues" evidence="2">
    <location>
        <begin position="8"/>
        <end position="21"/>
    </location>
</feature>
<dbReference type="PROSITE" id="PS51061">
    <property type="entry name" value="R3H"/>
    <property type="match status" value="1"/>
</dbReference>
<feature type="region of interest" description="Disordered" evidence="2">
    <location>
        <begin position="1"/>
        <end position="21"/>
    </location>
</feature>
<feature type="domain" description="R3H" evidence="3">
    <location>
        <begin position="174"/>
        <end position="237"/>
    </location>
</feature>
<dbReference type="InterPro" id="IPR051937">
    <property type="entry name" value="R3H_domain_containing"/>
</dbReference>
<feature type="compositionally biased region" description="Polar residues" evidence="2">
    <location>
        <begin position="58"/>
        <end position="68"/>
    </location>
</feature>
<evidence type="ECO:0000256" key="1">
    <source>
        <dbReference type="ARBA" id="ARBA00022553"/>
    </source>
</evidence>
<evidence type="ECO:0000259" key="3">
    <source>
        <dbReference type="PROSITE" id="PS51061"/>
    </source>
</evidence>
<dbReference type="PANTHER" id="PTHR15672:SF8">
    <property type="entry name" value="PROTEIN ENCORE"/>
    <property type="match status" value="1"/>
</dbReference>
<protein>
    <submittedName>
        <fullName evidence="5">R3H domain-containing protein</fullName>
    </submittedName>
</protein>
<dbReference type="Proteomes" id="UP000036681">
    <property type="component" value="Unplaced"/>
</dbReference>
<keyword evidence="1" id="KW-0597">Phosphoprotein</keyword>
<proteinExistence type="predicted"/>
<feature type="region of interest" description="Disordered" evidence="2">
    <location>
        <begin position="541"/>
        <end position="565"/>
    </location>
</feature>
<name>A0A9J2Q1Z2_ASCLU</name>
<feature type="region of interest" description="Disordered" evidence="2">
    <location>
        <begin position="34"/>
        <end position="68"/>
    </location>
</feature>
<keyword evidence="4" id="KW-1185">Reference proteome</keyword>
<sequence>MSLGEPTEASSTIAQTNGTTQKLLTARQNKLAKLGKQDGVDEEEMERYDDSINEDSGEQSGQSDTMSHTKIIDVTNRTTDVLMPPSENLQKVLSPSSLYAGVSKPKLLVRSHALCGDDDTRLAVRYSSAPRLSATRSNASSLSVESNYEMYTDSTGIDLQAFIASTLHKNAKDRQMLLQLERNMCMLVNDPSRHSQKFPVMSSYNRMLVHRVAAFFGLDHNVDQSGTAVVVNKTAQTRIPDVEFSSLIRSDIFTDEPRRYLRRDAQSFEEGRQCFGANPLIGRRAHSFEVGECAIPNSQRLAAACQLPITAQLHMNVFPQQDSTSTDASSTHVRICVLILSYKSSGIIIIRPDVEFSSLIRSDIFTDEPRRYLRRDAQSFEEGRQCFGANPLIGRRAHSFEVGECAIPNSQRLAAACQLPITAQLHMNVFPQQDSTSTDASSTHLLESPGSCYSYGEMPYVGVYSQSDGAASYGTHPSAHMYPWSSSSESYTSYSSSVDLPPHVVSPAVHSPNRRPPLLAKCGSMDAGVGMYKNSNAHMGFIEQRPSPGRRVSAERRRTSEGVPVREPSIPEHVTVSNPLDDDNDGVVPSAQPTVYYAITGAEQYPPAPYIVGAVPRQPYAAMPPYVQCLPANIPNACQIQGVAQQMESLCIGESGEVIPSQIYAYSLPQAPQPTLPPQQMAPSAHVGAYYTNQCYFFPVLPQGYVVPGAASPSLYRMGSVAVGPRPAFECSPAPEGTYVEADPATNGQQFSSAAEQF</sequence>
<dbReference type="SUPFAM" id="SSF82708">
    <property type="entry name" value="R3H domain"/>
    <property type="match status" value="1"/>
</dbReference>
<dbReference type="SMART" id="SM00393">
    <property type="entry name" value="R3H"/>
    <property type="match status" value="1"/>
</dbReference>
<evidence type="ECO:0000256" key="2">
    <source>
        <dbReference type="SAM" id="MobiDB-lite"/>
    </source>
</evidence>
<dbReference type="AlphaFoldDB" id="A0A9J2Q1Z2"/>
<feature type="compositionally biased region" description="Acidic residues" evidence="2">
    <location>
        <begin position="40"/>
        <end position="57"/>
    </location>
</feature>